<accession>A0A0C9WYJ7</accession>
<feature type="region of interest" description="Disordered" evidence="1">
    <location>
        <begin position="35"/>
        <end position="63"/>
    </location>
</feature>
<feature type="compositionally biased region" description="Polar residues" evidence="1">
    <location>
        <begin position="51"/>
        <end position="63"/>
    </location>
</feature>
<organism evidence="2 3">
    <name type="scientific">Laccaria amethystina LaAM-08-1</name>
    <dbReference type="NCBI Taxonomy" id="1095629"/>
    <lineage>
        <taxon>Eukaryota</taxon>
        <taxon>Fungi</taxon>
        <taxon>Dikarya</taxon>
        <taxon>Basidiomycota</taxon>
        <taxon>Agaricomycotina</taxon>
        <taxon>Agaricomycetes</taxon>
        <taxon>Agaricomycetidae</taxon>
        <taxon>Agaricales</taxon>
        <taxon>Agaricineae</taxon>
        <taxon>Hydnangiaceae</taxon>
        <taxon>Laccaria</taxon>
    </lineage>
</organism>
<reference evidence="3" key="2">
    <citation type="submission" date="2015-01" db="EMBL/GenBank/DDBJ databases">
        <title>Evolutionary Origins and Diversification of the Mycorrhizal Mutualists.</title>
        <authorList>
            <consortium name="DOE Joint Genome Institute"/>
            <consortium name="Mycorrhizal Genomics Consortium"/>
            <person name="Kohler A."/>
            <person name="Kuo A."/>
            <person name="Nagy L.G."/>
            <person name="Floudas D."/>
            <person name="Copeland A."/>
            <person name="Barry K.W."/>
            <person name="Cichocki N."/>
            <person name="Veneault-Fourrey C."/>
            <person name="LaButti K."/>
            <person name="Lindquist E.A."/>
            <person name="Lipzen A."/>
            <person name="Lundell T."/>
            <person name="Morin E."/>
            <person name="Murat C."/>
            <person name="Riley R."/>
            <person name="Ohm R."/>
            <person name="Sun H."/>
            <person name="Tunlid A."/>
            <person name="Henrissat B."/>
            <person name="Grigoriev I.V."/>
            <person name="Hibbett D.S."/>
            <person name="Martin F."/>
        </authorList>
    </citation>
    <scope>NUCLEOTIDE SEQUENCE [LARGE SCALE GENOMIC DNA]</scope>
    <source>
        <strain evidence="3">LaAM-08-1</strain>
    </source>
</reference>
<proteinExistence type="predicted"/>
<keyword evidence="3" id="KW-1185">Reference proteome</keyword>
<evidence type="ECO:0000256" key="1">
    <source>
        <dbReference type="SAM" id="MobiDB-lite"/>
    </source>
</evidence>
<dbReference type="HOGENOM" id="CLU_2333907_0_0_1"/>
<reference evidence="2 3" key="1">
    <citation type="submission" date="2014-04" db="EMBL/GenBank/DDBJ databases">
        <authorList>
            <consortium name="DOE Joint Genome Institute"/>
            <person name="Kuo A."/>
            <person name="Kohler A."/>
            <person name="Nagy L.G."/>
            <person name="Floudas D."/>
            <person name="Copeland A."/>
            <person name="Barry K.W."/>
            <person name="Cichocki N."/>
            <person name="Veneault-Fourrey C."/>
            <person name="LaButti K."/>
            <person name="Lindquist E.A."/>
            <person name="Lipzen A."/>
            <person name="Lundell T."/>
            <person name="Morin E."/>
            <person name="Murat C."/>
            <person name="Sun H."/>
            <person name="Tunlid A."/>
            <person name="Henrissat B."/>
            <person name="Grigoriev I.V."/>
            <person name="Hibbett D.S."/>
            <person name="Martin F."/>
            <person name="Nordberg H.P."/>
            <person name="Cantor M.N."/>
            <person name="Hua S.X."/>
        </authorList>
    </citation>
    <scope>NUCLEOTIDE SEQUENCE [LARGE SCALE GENOMIC DNA]</scope>
    <source>
        <strain evidence="2 3">LaAM-08-1</strain>
    </source>
</reference>
<feature type="compositionally biased region" description="Basic and acidic residues" evidence="1">
    <location>
        <begin position="1"/>
        <end position="14"/>
    </location>
</feature>
<evidence type="ECO:0000313" key="3">
    <source>
        <dbReference type="Proteomes" id="UP000054477"/>
    </source>
</evidence>
<dbReference type="Proteomes" id="UP000054477">
    <property type="component" value="Unassembled WGS sequence"/>
</dbReference>
<sequence length="98" mass="11779">MTFQRQELHHDQRTKTHSRPWYRLKRRHSRWLASAVSSRNRRRTTFSRPSLTNENPFHDPSTNCVKPSKNSKYRNFFAEFDRLEAATCEKTTIELAAR</sequence>
<gene>
    <name evidence="2" type="ORF">K443DRAFT_225686</name>
</gene>
<evidence type="ECO:0000313" key="2">
    <source>
        <dbReference type="EMBL" id="KIJ97920.1"/>
    </source>
</evidence>
<dbReference type="AlphaFoldDB" id="A0A0C9WYJ7"/>
<protein>
    <submittedName>
        <fullName evidence="2">Uncharacterized protein</fullName>
    </submittedName>
</protein>
<feature type="region of interest" description="Disordered" evidence="1">
    <location>
        <begin position="1"/>
        <end position="20"/>
    </location>
</feature>
<dbReference type="EMBL" id="KN838681">
    <property type="protein sequence ID" value="KIJ97920.1"/>
    <property type="molecule type" value="Genomic_DNA"/>
</dbReference>
<name>A0A0C9WYJ7_9AGAR</name>